<reference evidence="1 2" key="1">
    <citation type="submission" date="2023-07" db="EMBL/GenBank/DDBJ databases">
        <title>Sorghum-associated microbial communities from plants grown in Nebraska, USA.</title>
        <authorList>
            <person name="Schachtman D."/>
        </authorList>
    </citation>
    <scope>NUCLEOTIDE SEQUENCE [LARGE SCALE GENOMIC DNA]</scope>
    <source>
        <strain evidence="1 2">DS1027</strain>
    </source>
</reference>
<gene>
    <name evidence="1" type="ORF">J2792_004256</name>
</gene>
<evidence type="ECO:0000313" key="1">
    <source>
        <dbReference type="EMBL" id="MDR6513362.1"/>
    </source>
</evidence>
<sequence length="220" mass="25095">MTYPSTNPERAALYLKAVHEIRERLRCIDRLLAGDMAPLLIQEFCQLQLRLAAECLAIACLAAQGDFETHRAFRERYEPGAIFRALEGLYPGFFPTPSIMQRVAEGQWHFDGDGHGNAITRDDIEQIWNLSGAHLHRGSAKRYLKDAVEIDLLSITRAKEKFWNLLMDHIVVLSDQVSRFHVHAERFGEDIRCHFLLLDMENGTARVEAYDAAVAQDTSR</sequence>
<organism evidence="1 2">
    <name type="scientific">Novosphingobium capsulatum</name>
    <dbReference type="NCBI Taxonomy" id="13688"/>
    <lineage>
        <taxon>Bacteria</taxon>
        <taxon>Pseudomonadati</taxon>
        <taxon>Pseudomonadota</taxon>
        <taxon>Alphaproteobacteria</taxon>
        <taxon>Sphingomonadales</taxon>
        <taxon>Sphingomonadaceae</taxon>
        <taxon>Novosphingobium</taxon>
    </lineage>
</organism>
<dbReference type="EMBL" id="JAVDRD010000024">
    <property type="protein sequence ID" value="MDR6513362.1"/>
    <property type="molecule type" value="Genomic_DNA"/>
</dbReference>
<accession>A0ABU1MTL1</accession>
<proteinExistence type="predicted"/>
<evidence type="ECO:0008006" key="3">
    <source>
        <dbReference type="Google" id="ProtNLM"/>
    </source>
</evidence>
<dbReference type="RefSeq" id="WP_309806627.1">
    <property type="nucleotide sequence ID" value="NZ_JAVDRD010000024.1"/>
</dbReference>
<comment type="caution">
    <text evidence="1">The sequence shown here is derived from an EMBL/GenBank/DDBJ whole genome shotgun (WGS) entry which is preliminary data.</text>
</comment>
<keyword evidence="2" id="KW-1185">Reference proteome</keyword>
<protein>
    <recommendedName>
        <fullName evidence="3">HEPN AbiU2-like domain-containing protein</fullName>
    </recommendedName>
</protein>
<dbReference type="Proteomes" id="UP001184150">
    <property type="component" value="Unassembled WGS sequence"/>
</dbReference>
<evidence type="ECO:0000313" key="2">
    <source>
        <dbReference type="Proteomes" id="UP001184150"/>
    </source>
</evidence>
<name>A0ABU1MTL1_9SPHN</name>